<organism evidence="2 3">
    <name type="scientific">Brassica cretica</name>
    <name type="common">Mustard</name>
    <dbReference type="NCBI Taxonomy" id="69181"/>
    <lineage>
        <taxon>Eukaryota</taxon>
        <taxon>Viridiplantae</taxon>
        <taxon>Streptophyta</taxon>
        <taxon>Embryophyta</taxon>
        <taxon>Tracheophyta</taxon>
        <taxon>Spermatophyta</taxon>
        <taxon>Magnoliopsida</taxon>
        <taxon>eudicotyledons</taxon>
        <taxon>Gunneridae</taxon>
        <taxon>Pentapetalae</taxon>
        <taxon>rosids</taxon>
        <taxon>malvids</taxon>
        <taxon>Brassicales</taxon>
        <taxon>Brassicaceae</taxon>
        <taxon>Brassiceae</taxon>
        <taxon>Brassica</taxon>
    </lineage>
</organism>
<reference evidence="2" key="1">
    <citation type="submission" date="2019-12" db="EMBL/GenBank/DDBJ databases">
        <title>Genome sequencing and annotation of Brassica cretica.</title>
        <authorList>
            <person name="Studholme D.J."/>
            <person name="Sarris P.F."/>
        </authorList>
    </citation>
    <scope>NUCLEOTIDE SEQUENCE</scope>
    <source>
        <strain evidence="2">PFS-001/15</strain>
        <tissue evidence="2">Leaf</tissue>
    </source>
</reference>
<dbReference type="AlphaFoldDB" id="A0A8S9FSI8"/>
<dbReference type="PANTHER" id="PTHR21428:SF11">
    <property type="entry name" value="MEDIATOR OF RNA POLYMERASE II TRANSCRIPTION SUBUNIT 7"/>
    <property type="match status" value="1"/>
</dbReference>
<dbReference type="Proteomes" id="UP000712281">
    <property type="component" value="Unassembled WGS sequence"/>
</dbReference>
<dbReference type="GO" id="GO:0070847">
    <property type="term" value="C:core mediator complex"/>
    <property type="evidence" value="ECO:0007669"/>
    <property type="project" value="TreeGrafter"/>
</dbReference>
<name>A0A8S9FSI8_BRACR</name>
<dbReference type="GO" id="GO:0003712">
    <property type="term" value="F:transcription coregulator activity"/>
    <property type="evidence" value="ECO:0007669"/>
    <property type="project" value="InterPro"/>
</dbReference>
<dbReference type="GO" id="GO:0016592">
    <property type="term" value="C:mediator complex"/>
    <property type="evidence" value="ECO:0007669"/>
    <property type="project" value="InterPro"/>
</dbReference>
<comment type="caution">
    <text evidence="2">The sequence shown here is derived from an EMBL/GenBank/DDBJ whole genome shotgun (WGS) entry which is preliminary data.</text>
</comment>
<evidence type="ECO:0000256" key="1">
    <source>
        <dbReference type="SAM" id="SignalP"/>
    </source>
</evidence>
<dbReference type="InterPro" id="IPR009244">
    <property type="entry name" value="Mediatior_Med7"/>
</dbReference>
<accession>A0A8S9FSI8</accession>
<evidence type="ECO:0000313" key="3">
    <source>
        <dbReference type="Proteomes" id="UP000712281"/>
    </source>
</evidence>
<dbReference type="PANTHER" id="PTHR21428">
    <property type="entry name" value="MEDIATOR OF RNA POLYMERASE II TRANSCRIPTION SUBUNIT 7"/>
    <property type="match status" value="1"/>
</dbReference>
<gene>
    <name evidence="2" type="ORF">F2Q68_00023475</name>
</gene>
<dbReference type="EMBL" id="QGKW02002228">
    <property type="protein sequence ID" value="KAF2535367.1"/>
    <property type="molecule type" value="Genomic_DNA"/>
</dbReference>
<evidence type="ECO:0000313" key="2">
    <source>
        <dbReference type="EMBL" id="KAF2535367.1"/>
    </source>
</evidence>
<protein>
    <submittedName>
        <fullName evidence="2">Uncharacterized protein</fullName>
    </submittedName>
</protein>
<feature type="signal peptide" evidence="1">
    <location>
        <begin position="1"/>
        <end position="22"/>
    </location>
</feature>
<sequence length="123" mass="14052">MMEKRAILGFVISLSPTTLWWGEKSISPSFFLVPLRLHIISDLRSSSSDKRGMATATYPPPPPYYRLYKDYSENPNSAPSPSEGTYVCFGGNYTRKQAVEDIKRRREEVQRLLKDSFITLDGQ</sequence>
<dbReference type="GO" id="GO:0006357">
    <property type="term" value="P:regulation of transcription by RNA polymerase II"/>
    <property type="evidence" value="ECO:0007669"/>
    <property type="project" value="InterPro"/>
</dbReference>
<proteinExistence type="predicted"/>
<feature type="chain" id="PRO_5035894710" evidence="1">
    <location>
        <begin position="23"/>
        <end position="123"/>
    </location>
</feature>
<keyword evidence="1" id="KW-0732">Signal</keyword>